<evidence type="ECO:0000313" key="7">
    <source>
        <dbReference type="EMBL" id="RZT87228.1"/>
    </source>
</evidence>
<feature type="compositionally biased region" description="Low complexity" evidence="5">
    <location>
        <begin position="68"/>
        <end position="84"/>
    </location>
</feature>
<comment type="caution">
    <text evidence="7">The sequence shown here is derived from an EMBL/GenBank/DDBJ whole genome shotgun (WGS) entry which is preliminary data.</text>
</comment>
<feature type="region of interest" description="Disordered" evidence="5">
    <location>
        <begin position="340"/>
        <end position="591"/>
    </location>
</feature>
<evidence type="ECO:0000256" key="4">
    <source>
        <dbReference type="ARBA" id="ARBA00022807"/>
    </source>
</evidence>
<evidence type="ECO:0000256" key="1">
    <source>
        <dbReference type="ARBA" id="ARBA00007074"/>
    </source>
</evidence>
<feature type="compositionally biased region" description="Low complexity" evidence="5">
    <location>
        <begin position="395"/>
        <end position="488"/>
    </location>
</feature>
<protein>
    <submittedName>
        <fullName evidence="7">NlpC/P60 family protein</fullName>
    </submittedName>
</protein>
<feature type="domain" description="NlpC/P60" evidence="6">
    <location>
        <begin position="220"/>
        <end position="349"/>
    </location>
</feature>
<proteinExistence type="inferred from homology"/>
<dbReference type="Pfam" id="PF00877">
    <property type="entry name" value="NLPC_P60"/>
    <property type="match status" value="1"/>
</dbReference>
<accession>A0A4Q7V1C9</accession>
<dbReference type="Proteomes" id="UP000291591">
    <property type="component" value="Unassembled WGS sequence"/>
</dbReference>
<dbReference type="Gene3D" id="3.90.1720.10">
    <property type="entry name" value="endopeptidase domain like (from Nostoc punctiforme)"/>
    <property type="match status" value="1"/>
</dbReference>
<dbReference type="PROSITE" id="PS51935">
    <property type="entry name" value="NLPC_P60"/>
    <property type="match status" value="1"/>
</dbReference>
<gene>
    <name evidence="7" type="ORF">EV383_4138</name>
</gene>
<feature type="compositionally biased region" description="Pro residues" evidence="5">
    <location>
        <begin position="376"/>
        <end position="390"/>
    </location>
</feature>
<evidence type="ECO:0000256" key="2">
    <source>
        <dbReference type="ARBA" id="ARBA00022670"/>
    </source>
</evidence>
<keyword evidence="4" id="KW-0788">Thiol protease</keyword>
<evidence type="ECO:0000259" key="6">
    <source>
        <dbReference type="PROSITE" id="PS51935"/>
    </source>
</evidence>
<feature type="compositionally biased region" description="Low complexity" evidence="5">
    <location>
        <begin position="495"/>
        <end position="521"/>
    </location>
</feature>
<name>A0A4Q7V1C9_PSEST</name>
<dbReference type="PANTHER" id="PTHR47359">
    <property type="entry name" value="PEPTIDOGLYCAN DL-ENDOPEPTIDASE CWLO"/>
    <property type="match status" value="1"/>
</dbReference>
<feature type="region of interest" description="Disordered" evidence="5">
    <location>
        <begin position="1"/>
        <end position="103"/>
    </location>
</feature>
<evidence type="ECO:0000256" key="5">
    <source>
        <dbReference type="SAM" id="MobiDB-lite"/>
    </source>
</evidence>
<reference evidence="7 8" key="1">
    <citation type="submission" date="2019-02" db="EMBL/GenBank/DDBJ databases">
        <title>Sequencing the genomes of 1000 actinobacteria strains.</title>
        <authorList>
            <person name="Klenk H.-P."/>
        </authorList>
    </citation>
    <scope>NUCLEOTIDE SEQUENCE [LARGE SCALE GENOMIC DNA]</scope>
    <source>
        <strain evidence="7 8">DSM 45779</strain>
    </source>
</reference>
<sequence>MTEPWPTGRRRRGAAGPDGAVGDTQGPAEKHPVRHATATETAGAGDATGAKNAPGTGDKPEAGGTPGTGDTPATGDTPGTGRTASVGEATRAERPAMPVRHRPRADVIRAEMALRSRGPWAAGAVVASLLVLTGVAAADAPVGAGTTGDRATGFHAAPLADLQSGPLPGSTTPSGPAPGTAIAGTGAPGASPLPDPALPVSTGAEPLTVEPAALATALPDARARTAIRVAMDQIGLPYIWGGDGPTEGDAGFDCSGLTTFAYGEAGIDLPRTAHTQFRAGPRVPAAAPLQPGDLVFYGTWAKVHHVGMYLGDGRMVNAPTFGEPVQTAYYRWNGDDYIGATRPASSPDATEPLPAVPETPDPDVPDAPPLFDAPAAPRPAAVPDPVAPQPEEPDSAAASVAGSDADIAAGKVPAPRPAAAPSARATTAPPPSSRAVTTPSAAAPRSSGPGAPTPQTAPSASAPQATPSASVATPGGTTPAGPPVAAAPKLPPTKPAQGAPPSTVLSPAVSPASPTPAVRPTSPTPVTRPQPVVPVPSTPVAPSSRPTPTTPKPTTPPRTTTPAPTRTAPTTPAPTSTTPAPPARPTPAATRSITLGGRTVALVAVPRDEAGLPARPGAWTGEDRRIVRLTDPTTVAPGSTVTLTLADGRTTRWTVRTSTVTTTAEAGETPGALVVVAPAGPGRWTVLVARPAS</sequence>
<keyword evidence="3" id="KW-0378">Hydrolase</keyword>
<dbReference type="InterPro" id="IPR051794">
    <property type="entry name" value="PG_Endopeptidase_C40"/>
</dbReference>
<dbReference type="InterPro" id="IPR038765">
    <property type="entry name" value="Papain-like_cys_pep_sf"/>
</dbReference>
<feature type="compositionally biased region" description="Low complexity" evidence="5">
    <location>
        <begin position="36"/>
        <end position="50"/>
    </location>
</feature>
<dbReference type="InterPro" id="IPR000064">
    <property type="entry name" value="NLP_P60_dom"/>
</dbReference>
<feature type="compositionally biased region" description="Low complexity" evidence="5">
    <location>
        <begin position="557"/>
        <end position="578"/>
    </location>
</feature>
<evidence type="ECO:0000313" key="8">
    <source>
        <dbReference type="Proteomes" id="UP000291591"/>
    </source>
</evidence>
<comment type="similarity">
    <text evidence="1">Belongs to the peptidase C40 family.</text>
</comment>
<organism evidence="7 8">
    <name type="scientific">Pseudonocardia sediminis</name>
    <dbReference type="NCBI Taxonomy" id="1397368"/>
    <lineage>
        <taxon>Bacteria</taxon>
        <taxon>Bacillati</taxon>
        <taxon>Actinomycetota</taxon>
        <taxon>Actinomycetes</taxon>
        <taxon>Pseudonocardiales</taxon>
        <taxon>Pseudonocardiaceae</taxon>
        <taxon>Pseudonocardia</taxon>
    </lineage>
</organism>
<feature type="compositionally biased region" description="Pro residues" evidence="5">
    <location>
        <begin position="522"/>
        <end position="539"/>
    </location>
</feature>
<dbReference type="PANTHER" id="PTHR47359:SF3">
    <property type="entry name" value="NLP_P60 DOMAIN-CONTAINING PROTEIN-RELATED"/>
    <property type="match status" value="1"/>
</dbReference>
<feature type="compositionally biased region" description="Low complexity" evidence="5">
    <location>
        <begin position="164"/>
        <end position="190"/>
    </location>
</feature>
<dbReference type="GO" id="GO:0006508">
    <property type="term" value="P:proteolysis"/>
    <property type="evidence" value="ECO:0007669"/>
    <property type="project" value="UniProtKB-KW"/>
</dbReference>
<dbReference type="SUPFAM" id="SSF54001">
    <property type="entry name" value="Cysteine proteinases"/>
    <property type="match status" value="1"/>
</dbReference>
<dbReference type="AlphaFoldDB" id="A0A4Q7V1C9"/>
<keyword evidence="8" id="KW-1185">Reference proteome</keyword>
<feature type="region of interest" description="Disordered" evidence="5">
    <location>
        <begin position="161"/>
        <end position="203"/>
    </location>
</feature>
<evidence type="ECO:0000256" key="3">
    <source>
        <dbReference type="ARBA" id="ARBA00022801"/>
    </source>
</evidence>
<dbReference type="EMBL" id="SHKL01000001">
    <property type="protein sequence ID" value="RZT87228.1"/>
    <property type="molecule type" value="Genomic_DNA"/>
</dbReference>
<keyword evidence="2" id="KW-0645">Protease</keyword>
<dbReference type="GO" id="GO:0008234">
    <property type="term" value="F:cysteine-type peptidase activity"/>
    <property type="evidence" value="ECO:0007669"/>
    <property type="project" value="UniProtKB-KW"/>
</dbReference>